<comment type="caution">
    <text evidence="7">The sequence shown here is derived from an EMBL/GenBank/DDBJ whole genome shotgun (WGS) entry which is preliminary data.</text>
</comment>
<dbReference type="Gene3D" id="3.50.50.60">
    <property type="entry name" value="FAD/NAD(P)-binding domain"/>
    <property type="match status" value="2"/>
</dbReference>
<evidence type="ECO:0000256" key="3">
    <source>
        <dbReference type="ARBA" id="ARBA00022630"/>
    </source>
</evidence>
<evidence type="ECO:0000313" key="8">
    <source>
        <dbReference type="Proteomes" id="UP001303889"/>
    </source>
</evidence>
<dbReference type="PANTHER" id="PTHR43098:SF2">
    <property type="entry name" value="FAD-BINDING MONOOXYGENASE AUSB-RELATED"/>
    <property type="match status" value="1"/>
</dbReference>
<protein>
    <recommendedName>
        <fullName evidence="9">L-ornithine N(5)-oxygenase</fullName>
    </recommendedName>
</protein>
<dbReference type="InterPro" id="IPR036188">
    <property type="entry name" value="FAD/NAD-bd_sf"/>
</dbReference>
<accession>A0AAN6RWM9</accession>
<dbReference type="GO" id="GO:0016491">
    <property type="term" value="F:oxidoreductase activity"/>
    <property type="evidence" value="ECO:0007669"/>
    <property type="project" value="UniProtKB-KW"/>
</dbReference>
<name>A0AAN6RWM9_9PEZI</name>
<reference evidence="7" key="2">
    <citation type="submission" date="2023-05" db="EMBL/GenBank/DDBJ databases">
        <authorList>
            <consortium name="Lawrence Berkeley National Laboratory"/>
            <person name="Steindorff A."/>
            <person name="Hensen N."/>
            <person name="Bonometti L."/>
            <person name="Westerberg I."/>
            <person name="Brannstrom I.O."/>
            <person name="Guillou S."/>
            <person name="Cros-Aarteil S."/>
            <person name="Calhoun S."/>
            <person name="Haridas S."/>
            <person name="Kuo A."/>
            <person name="Mondo S."/>
            <person name="Pangilinan J."/>
            <person name="Riley R."/>
            <person name="Labutti K."/>
            <person name="Andreopoulos B."/>
            <person name="Lipzen A."/>
            <person name="Chen C."/>
            <person name="Yanf M."/>
            <person name="Daum C."/>
            <person name="Ng V."/>
            <person name="Clum A."/>
            <person name="Ohm R."/>
            <person name="Martin F."/>
            <person name="Silar P."/>
            <person name="Natvig D."/>
            <person name="Lalanne C."/>
            <person name="Gautier V."/>
            <person name="Ament-Velasquez S.L."/>
            <person name="Kruys A."/>
            <person name="Hutchinson M.I."/>
            <person name="Powell A.J."/>
            <person name="Barry K."/>
            <person name="Miller A.N."/>
            <person name="Grigoriev I.V."/>
            <person name="Debuchy R."/>
            <person name="Gladieux P."/>
            <person name="Thoren M.H."/>
            <person name="Johannesson H."/>
        </authorList>
    </citation>
    <scope>NUCLEOTIDE SEQUENCE</scope>
    <source>
        <strain evidence="7">CBS 103.79</strain>
    </source>
</reference>
<dbReference type="InterPro" id="IPR050775">
    <property type="entry name" value="FAD-binding_Monooxygenases"/>
</dbReference>
<sequence length="658" mass="71512">MAESTNNTNGTAAAPSPEDLKLYELSQKYTLEAAKRLRPDGLAQFVRLQESSSVRIRALAQDPWADHAALNAAPQVPDGDKTKFLILGAGYGGLLYAVRLLEAGLARSSEDIRFVDAAGGFGGTWWWNRYPGLACDIESYTYMPLLEETGYMPSKKYVEGPELLEHAGRIVEKWGLGGSALFRSTVKAVRWDEAGQAWSAEVTEGRGPGEASRELTLKGEYLIIASGILTNPHVPKIPGLDTFAGAVFHTARWDYGVTGGGHGDAVLTGLEGKRVGIIGTGATAIQVVPKLAKYAKELYVFQRTPSTVSWRGQRPTDPEEWTTKIATKKGWQRERMLNLDRYMTDGVQEGQENLVGDGWTEMPAYSAVLGSPRYPIVDPTPEKIGAHVARLYKLDLAHSEAIRARTETIVKDAETAGKLKPWYPTWCKRPGFSDEYLQAFNLPNVHLVDTDGKGVDSATPTGLVSSGTEYPLDILILSTGYDTPSIGGGSPAVRTGIDIYGRGGTSLNDKWTNHGAATLHGLCSSGFPNLFFAPIAQFGQAANNVFTLEVGVEHVVHILEKAEARVDGGAIVEVSSEAEEAWSFEIMRRAGWFATVMGCTPGYITSEGEALRQSPDQMEMMKKARAGPWSHGMEAFTKVLQEYRDEGSLQGFQVVKAA</sequence>
<evidence type="ECO:0000313" key="7">
    <source>
        <dbReference type="EMBL" id="KAK3904866.1"/>
    </source>
</evidence>
<evidence type="ECO:0000256" key="1">
    <source>
        <dbReference type="ARBA" id="ARBA00001974"/>
    </source>
</evidence>
<evidence type="ECO:0000256" key="6">
    <source>
        <dbReference type="ARBA" id="ARBA00023002"/>
    </source>
</evidence>
<keyword evidence="3" id="KW-0285">Flavoprotein</keyword>
<evidence type="ECO:0008006" key="9">
    <source>
        <dbReference type="Google" id="ProtNLM"/>
    </source>
</evidence>
<evidence type="ECO:0000256" key="2">
    <source>
        <dbReference type="ARBA" id="ARBA00010139"/>
    </source>
</evidence>
<dbReference type="AlphaFoldDB" id="A0AAN6RWM9"/>
<comment type="similarity">
    <text evidence="2">Belongs to the FAD-binding monooxygenase family.</text>
</comment>
<dbReference type="Proteomes" id="UP001303889">
    <property type="component" value="Unassembled WGS sequence"/>
</dbReference>
<proteinExistence type="inferred from homology"/>
<dbReference type="EMBL" id="MU855380">
    <property type="protein sequence ID" value="KAK3904866.1"/>
    <property type="molecule type" value="Genomic_DNA"/>
</dbReference>
<keyword evidence="6" id="KW-0560">Oxidoreductase</keyword>
<reference evidence="7" key="1">
    <citation type="journal article" date="2023" name="Mol. Phylogenet. Evol.">
        <title>Genome-scale phylogeny and comparative genomics of the fungal order Sordariales.</title>
        <authorList>
            <person name="Hensen N."/>
            <person name="Bonometti L."/>
            <person name="Westerberg I."/>
            <person name="Brannstrom I.O."/>
            <person name="Guillou S."/>
            <person name="Cros-Aarteil S."/>
            <person name="Calhoun S."/>
            <person name="Haridas S."/>
            <person name="Kuo A."/>
            <person name="Mondo S."/>
            <person name="Pangilinan J."/>
            <person name="Riley R."/>
            <person name="LaButti K."/>
            <person name="Andreopoulos B."/>
            <person name="Lipzen A."/>
            <person name="Chen C."/>
            <person name="Yan M."/>
            <person name="Daum C."/>
            <person name="Ng V."/>
            <person name="Clum A."/>
            <person name="Steindorff A."/>
            <person name="Ohm R.A."/>
            <person name="Martin F."/>
            <person name="Silar P."/>
            <person name="Natvig D.O."/>
            <person name="Lalanne C."/>
            <person name="Gautier V."/>
            <person name="Ament-Velasquez S.L."/>
            <person name="Kruys A."/>
            <person name="Hutchinson M.I."/>
            <person name="Powell A.J."/>
            <person name="Barry K."/>
            <person name="Miller A.N."/>
            <person name="Grigoriev I.V."/>
            <person name="Debuchy R."/>
            <person name="Gladieux P."/>
            <person name="Hiltunen Thoren M."/>
            <person name="Johannesson H."/>
        </authorList>
    </citation>
    <scope>NUCLEOTIDE SEQUENCE</scope>
    <source>
        <strain evidence="7">CBS 103.79</strain>
    </source>
</reference>
<dbReference type="SUPFAM" id="SSF51905">
    <property type="entry name" value="FAD/NAD(P)-binding domain"/>
    <property type="match status" value="3"/>
</dbReference>
<dbReference type="PANTHER" id="PTHR43098">
    <property type="entry name" value="L-ORNITHINE N(5)-MONOOXYGENASE-RELATED"/>
    <property type="match status" value="1"/>
</dbReference>
<keyword evidence="4" id="KW-0274">FAD</keyword>
<evidence type="ECO:0000256" key="5">
    <source>
        <dbReference type="ARBA" id="ARBA00022857"/>
    </source>
</evidence>
<gene>
    <name evidence="7" type="ORF">C8A05DRAFT_42113</name>
</gene>
<keyword evidence="5" id="KW-0521">NADP</keyword>
<organism evidence="7 8">
    <name type="scientific">Staphylotrichum tortipilum</name>
    <dbReference type="NCBI Taxonomy" id="2831512"/>
    <lineage>
        <taxon>Eukaryota</taxon>
        <taxon>Fungi</taxon>
        <taxon>Dikarya</taxon>
        <taxon>Ascomycota</taxon>
        <taxon>Pezizomycotina</taxon>
        <taxon>Sordariomycetes</taxon>
        <taxon>Sordariomycetidae</taxon>
        <taxon>Sordariales</taxon>
        <taxon>Chaetomiaceae</taxon>
        <taxon>Staphylotrichum</taxon>
    </lineage>
</organism>
<keyword evidence="8" id="KW-1185">Reference proteome</keyword>
<evidence type="ECO:0000256" key="4">
    <source>
        <dbReference type="ARBA" id="ARBA00022827"/>
    </source>
</evidence>
<comment type="cofactor">
    <cofactor evidence="1">
        <name>FAD</name>
        <dbReference type="ChEBI" id="CHEBI:57692"/>
    </cofactor>
</comment>